<dbReference type="RefSeq" id="WP_045430966.1">
    <property type="nucleotide sequence ID" value="NZ_CP015641.1"/>
</dbReference>
<feature type="region of interest" description="Disordered" evidence="1">
    <location>
        <begin position="1"/>
        <end position="37"/>
    </location>
</feature>
<organism evidence="2 3">
    <name type="scientific">Stutzerimonas stutzeri</name>
    <name type="common">Pseudomonas stutzeri</name>
    <dbReference type="NCBI Taxonomy" id="316"/>
    <lineage>
        <taxon>Bacteria</taxon>
        <taxon>Pseudomonadati</taxon>
        <taxon>Pseudomonadota</taxon>
        <taxon>Gammaproteobacteria</taxon>
        <taxon>Pseudomonadales</taxon>
        <taxon>Pseudomonadaceae</taxon>
        <taxon>Stutzerimonas</taxon>
    </lineage>
</organism>
<name>A0A172WPV4_STUST</name>
<dbReference type="Proteomes" id="UP000077787">
    <property type="component" value="Chromosome"/>
</dbReference>
<evidence type="ECO:0000313" key="3">
    <source>
        <dbReference type="Proteomes" id="UP000077787"/>
    </source>
</evidence>
<feature type="compositionally biased region" description="Basic and acidic residues" evidence="1">
    <location>
        <begin position="1"/>
        <end position="19"/>
    </location>
</feature>
<reference evidence="2 3" key="1">
    <citation type="submission" date="2016-05" db="EMBL/GenBank/DDBJ databases">
        <title>Genome sequence of Pseudomonas stutzeri 273 and identification of the exopolysaccharide biosynthesis locus.</title>
        <authorList>
            <person name="Wu S."/>
            <person name="Sun C."/>
        </authorList>
    </citation>
    <scope>NUCLEOTIDE SEQUENCE [LARGE SCALE GENOMIC DNA]</scope>
    <source>
        <strain evidence="2 3">273</strain>
    </source>
</reference>
<dbReference type="EMBL" id="CP015641">
    <property type="protein sequence ID" value="ANF25492.1"/>
    <property type="molecule type" value="Genomic_DNA"/>
</dbReference>
<gene>
    <name evidence="2" type="ORF">PS273GM_10195</name>
</gene>
<accession>A0A172WPV4</accession>
<protein>
    <submittedName>
        <fullName evidence="2">Uncharacterized protein</fullName>
    </submittedName>
</protein>
<evidence type="ECO:0000256" key="1">
    <source>
        <dbReference type="SAM" id="MobiDB-lite"/>
    </source>
</evidence>
<sequence>MHNTIRTDTHTPRNSRSEKNTSPFLAKAGTPRTGDDQLPGYYSEEEQMWVVDTAQGTQPIINEHALSQLLTKTRAHEEEDDDSYLALELMTKTYLQIESDDDTQPSGFNNLLQLTTKTASNQEADDNRSACQLLELVTKSKVQQEADDDGFQSFGFHC</sequence>
<proteinExistence type="predicted"/>
<dbReference type="AlphaFoldDB" id="A0A172WPV4"/>
<evidence type="ECO:0000313" key="2">
    <source>
        <dbReference type="EMBL" id="ANF25492.1"/>
    </source>
</evidence>